<dbReference type="InterPro" id="IPR013332">
    <property type="entry name" value="KPR_N"/>
</dbReference>
<dbReference type="InterPro" id="IPR003710">
    <property type="entry name" value="ApbA"/>
</dbReference>
<name>A0A917F2T2_9MICO</name>
<evidence type="ECO:0000256" key="3">
    <source>
        <dbReference type="ARBA" id="ARBA00023002"/>
    </source>
</evidence>
<sequence length="339" mass="34817">MRILVVGAGGVGGFFGAKLAAAGRDVTYLVRPARAATLAADGLRIRPFRADEFVVDVKTVTAEQLAAAGPAAGSGAASIGAPAEEASGASATTAAGAGAGFDLVLLSVKAYTLDQALDDLAPAIRPNTLILPLLNGIRHIDVLRERFGAEHVIGGLCRISVQLDDDGAIRQVGPGAAMAYGEFDGSLSERMHEVDASLAGADFSTTLSTRVEHDLWEKWMMLASGGALTTLLRAPIGEIVAVPGGAHAAESILGEAFAVATAAGFAPSEGARERLTGILTEPGSLFATSMYRDLTQGRAVEAEQIVGDLARRGRASGVDVTWLELAYTGLCVYQNSLGA</sequence>
<evidence type="ECO:0000259" key="6">
    <source>
        <dbReference type="Pfam" id="PF08546"/>
    </source>
</evidence>
<dbReference type="AlphaFoldDB" id="A0A917F2T2"/>
<dbReference type="GO" id="GO:0008677">
    <property type="term" value="F:2-dehydropantoate 2-reductase activity"/>
    <property type="evidence" value="ECO:0007669"/>
    <property type="project" value="UniProtKB-EC"/>
</dbReference>
<comment type="similarity">
    <text evidence="1 4">Belongs to the ketopantoate reductase family.</text>
</comment>
<feature type="domain" description="Ketopantoate reductase N-terminal" evidence="5">
    <location>
        <begin position="3"/>
        <end position="184"/>
    </location>
</feature>
<dbReference type="InterPro" id="IPR051402">
    <property type="entry name" value="KPR-Related"/>
</dbReference>
<evidence type="ECO:0000259" key="5">
    <source>
        <dbReference type="Pfam" id="PF02558"/>
    </source>
</evidence>
<dbReference type="Gene3D" id="1.10.1040.10">
    <property type="entry name" value="N-(1-d-carboxylethyl)-l-norvaline Dehydrogenase, domain 2"/>
    <property type="match status" value="1"/>
</dbReference>
<dbReference type="GO" id="GO:0015940">
    <property type="term" value="P:pantothenate biosynthetic process"/>
    <property type="evidence" value="ECO:0007669"/>
    <property type="project" value="UniProtKB-KW"/>
</dbReference>
<dbReference type="InterPro" id="IPR008927">
    <property type="entry name" value="6-PGluconate_DH-like_C_sf"/>
</dbReference>
<dbReference type="GO" id="GO:0005737">
    <property type="term" value="C:cytoplasm"/>
    <property type="evidence" value="ECO:0007669"/>
    <property type="project" value="TreeGrafter"/>
</dbReference>
<dbReference type="PANTHER" id="PTHR21708">
    <property type="entry name" value="PROBABLE 2-DEHYDROPANTOATE 2-REDUCTASE"/>
    <property type="match status" value="1"/>
</dbReference>
<protein>
    <recommendedName>
        <fullName evidence="4">2-dehydropantoate 2-reductase</fullName>
        <ecNumber evidence="4">1.1.1.169</ecNumber>
    </recommendedName>
    <alternativeName>
        <fullName evidence="4">Ketopantoate reductase</fullName>
    </alternativeName>
</protein>
<organism evidence="7 8">
    <name type="scientific">Subtercola lobariae</name>
    <dbReference type="NCBI Taxonomy" id="1588641"/>
    <lineage>
        <taxon>Bacteria</taxon>
        <taxon>Bacillati</taxon>
        <taxon>Actinomycetota</taxon>
        <taxon>Actinomycetes</taxon>
        <taxon>Micrococcales</taxon>
        <taxon>Microbacteriaceae</taxon>
        <taxon>Subtercola</taxon>
    </lineage>
</organism>
<dbReference type="PANTHER" id="PTHR21708:SF26">
    <property type="entry name" value="2-DEHYDROPANTOATE 2-REDUCTASE"/>
    <property type="match status" value="1"/>
</dbReference>
<evidence type="ECO:0000313" key="8">
    <source>
        <dbReference type="Proteomes" id="UP000598775"/>
    </source>
</evidence>
<dbReference type="RefSeq" id="WP_188680228.1">
    <property type="nucleotide sequence ID" value="NZ_BMGP01000006.1"/>
</dbReference>
<keyword evidence="3 4" id="KW-0560">Oxidoreductase</keyword>
<gene>
    <name evidence="7" type="ORF">GCM10011399_32980</name>
</gene>
<evidence type="ECO:0000256" key="2">
    <source>
        <dbReference type="ARBA" id="ARBA00022857"/>
    </source>
</evidence>
<dbReference type="InterPro" id="IPR036291">
    <property type="entry name" value="NAD(P)-bd_dom_sf"/>
</dbReference>
<comment type="caution">
    <text evidence="7">The sequence shown here is derived from an EMBL/GenBank/DDBJ whole genome shotgun (WGS) entry which is preliminary data.</text>
</comment>
<keyword evidence="8" id="KW-1185">Reference proteome</keyword>
<dbReference type="NCBIfam" id="TIGR00745">
    <property type="entry name" value="apbA_panE"/>
    <property type="match status" value="1"/>
</dbReference>
<evidence type="ECO:0000256" key="4">
    <source>
        <dbReference type="RuleBase" id="RU362068"/>
    </source>
</evidence>
<dbReference type="Pfam" id="PF02558">
    <property type="entry name" value="ApbA"/>
    <property type="match status" value="1"/>
</dbReference>
<evidence type="ECO:0000256" key="1">
    <source>
        <dbReference type="ARBA" id="ARBA00007870"/>
    </source>
</evidence>
<dbReference type="SUPFAM" id="SSF51735">
    <property type="entry name" value="NAD(P)-binding Rossmann-fold domains"/>
    <property type="match status" value="1"/>
</dbReference>
<dbReference type="Proteomes" id="UP000598775">
    <property type="component" value="Unassembled WGS sequence"/>
</dbReference>
<dbReference type="InterPro" id="IPR013328">
    <property type="entry name" value="6PGD_dom2"/>
</dbReference>
<evidence type="ECO:0000313" key="7">
    <source>
        <dbReference type="EMBL" id="GGF37423.1"/>
    </source>
</evidence>
<dbReference type="EMBL" id="BMGP01000006">
    <property type="protein sequence ID" value="GGF37423.1"/>
    <property type="molecule type" value="Genomic_DNA"/>
</dbReference>
<dbReference type="FunFam" id="1.10.1040.10:FF:000017">
    <property type="entry name" value="2-dehydropantoate 2-reductase"/>
    <property type="match status" value="1"/>
</dbReference>
<dbReference type="Gene3D" id="3.40.50.720">
    <property type="entry name" value="NAD(P)-binding Rossmann-like Domain"/>
    <property type="match status" value="2"/>
</dbReference>
<dbReference type="Pfam" id="PF08546">
    <property type="entry name" value="ApbA_C"/>
    <property type="match status" value="1"/>
</dbReference>
<accession>A0A917F2T2</accession>
<keyword evidence="2 4" id="KW-0521">NADP</keyword>
<feature type="domain" description="Ketopantoate reductase C-terminal" evidence="6">
    <location>
        <begin position="211"/>
        <end position="328"/>
    </location>
</feature>
<comment type="function">
    <text evidence="4">Catalyzes the NADPH-dependent reduction of ketopantoate into pantoic acid.</text>
</comment>
<comment type="catalytic activity">
    <reaction evidence="4">
        <text>(R)-pantoate + NADP(+) = 2-dehydropantoate + NADPH + H(+)</text>
        <dbReference type="Rhea" id="RHEA:16233"/>
        <dbReference type="ChEBI" id="CHEBI:11561"/>
        <dbReference type="ChEBI" id="CHEBI:15378"/>
        <dbReference type="ChEBI" id="CHEBI:15980"/>
        <dbReference type="ChEBI" id="CHEBI:57783"/>
        <dbReference type="ChEBI" id="CHEBI:58349"/>
        <dbReference type="EC" id="1.1.1.169"/>
    </reaction>
</comment>
<dbReference type="EC" id="1.1.1.169" evidence="4"/>
<keyword evidence="4" id="KW-0566">Pantothenate biosynthesis</keyword>
<comment type="pathway">
    <text evidence="4">Cofactor biosynthesis; (R)-pantothenate biosynthesis; (R)-pantoate from 3-methyl-2-oxobutanoate: step 2/2.</text>
</comment>
<reference evidence="7 8" key="1">
    <citation type="journal article" date="2014" name="Int. J. Syst. Evol. Microbiol.">
        <title>Complete genome sequence of Corynebacterium casei LMG S-19264T (=DSM 44701T), isolated from a smear-ripened cheese.</title>
        <authorList>
            <consortium name="US DOE Joint Genome Institute (JGI-PGF)"/>
            <person name="Walter F."/>
            <person name="Albersmeier A."/>
            <person name="Kalinowski J."/>
            <person name="Ruckert C."/>
        </authorList>
    </citation>
    <scope>NUCLEOTIDE SEQUENCE [LARGE SCALE GENOMIC DNA]</scope>
    <source>
        <strain evidence="7 8">CGMCC 1.12976</strain>
    </source>
</reference>
<dbReference type="SUPFAM" id="SSF48179">
    <property type="entry name" value="6-phosphogluconate dehydrogenase C-terminal domain-like"/>
    <property type="match status" value="1"/>
</dbReference>
<dbReference type="InterPro" id="IPR013752">
    <property type="entry name" value="KPA_reductase"/>
</dbReference>
<proteinExistence type="inferred from homology"/>